<keyword evidence="2" id="KW-1185">Reference proteome</keyword>
<comment type="caution">
    <text evidence="1">The sequence shown here is derived from an EMBL/GenBank/DDBJ whole genome shotgun (WGS) entry which is preliminary data.</text>
</comment>
<name>A0AAV4TS39_CAEEX</name>
<evidence type="ECO:0000313" key="2">
    <source>
        <dbReference type="Proteomes" id="UP001054945"/>
    </source>
</evidence>
<reference evidence="1 2" key="1">
    <citation type="submission" date="2021-06" db="EMBL/GenBank/DDBJ databases">
        <title>Caerostris extrusa draft genome.</title>
        <authorList>
            <person name="Kono N."/>
            <person name="Arakawa K."/>
        </authorList>
    </citation>
    <scope>NUCLEOTIDE SEQUENCE [LARGE SCALE GENOMIC DNA]</scope>
</reference>
<proteinExistence type="predicted"/>
<organism evidence="1 2">
    <name type="scientific">Caerostris extrusa</name>
    <name type="common">Bark spider</name>
    <name type="synonym">Caerostris bankana</name>
    <dbReference type="NCBI Taxonomy" id="172846"/>
    <lineage>
        <taxon>Eukaryota</taxon>
        <taxon>Metazoa</taxon>
        <taxon>Ecdysozoa</taxon>
        <taxon>Arthropoda</taxon>
        <taxon>Chelicerata</taxon>
        <taxon>Arachnida</taxon>
        <taxon>Araneae</taxon>
        <taxon>Araneomorphae</taxon>
        <taxon>Entelegynae</taxon>
        <taxon>Araneoidea</taxon>
        <taxon>Araneidae</taxon>
        <taxon>Caerostris</taxon>
    </lineage>
</organism>
<dbReference type="AlphaFoldDB" id="A0AAV4TS39"/>
<protein>
    <submittedName>
        <fullName evidence="1">Uncharacterized protein</fullName>
    </submittedName>
</protein>
<dbReference type="Proteomes" id="UP001054945">
    <property type="component" value="Unassembled WGS sequence"/>
</dbReference>
<accession>A0AAV4TS39</accession>
<gene>
    <name evidence="1" type="ORF">CEXT_25761</name>
</gene>
<evidence type="ECO:0000313" key="1">
    <source>
        <dbReference type="EMBL" id="GIY47747.1"/>
    </source>
</evidence>
<sequence>MMLSPGRNQRKGPKYRWHVHRPQWLAVLLGHRWPRAGDVIFCGVLSAYARLCQTRTTTAVEAAVPECDSVTASRHLLAVLKPKTLQMYMSMISSICQFTMSGRCEYGTGFILFVCTAGASK</sequence>
<dbReference type="EMBL" id="BPLR01011615">
    <property type="protein sequence ID" value="GIY47747.1"/>
    <property type="molecule type" value="Genomic_DNA"/>
</dbReference>